<dbReference type="AlphaFoldDB" id="A0A0B6WWW0"/>
<dbReference type="EMBL" id="CBXV010000006">
    <property type="protein sequence ID" value="CDM65783.1"/>
    <property type="molecule type" value="Genomic_DNA"/>
</dbReference>
<dbReference type="SUPFAM" id="SSF50341">
    <property type="entry name" value="CheW-like"/>
    <property type="match status" value="1"/>
</dbReference>
<dbReference type="PROSITE" id="PS50851">
    <property type="entry name" value="CHEW"/>
    <property type="match status" value="1"/>
</dbReference>
<dbReference type="PANTHER" id="PTHR22617:SF23">
    <property type="entry name" value="CHEMOTAXIS PROTEIN CHEW"/>
    <property type="match status" value="1"/>
</dbReference>
<proteinExistence type="predicted"/>
<dbReference type="GO" id="GO:0005829">
    <property type="term" value="C:cytosol"/>
    <property type="evidence" value="ECO:0007669"/>
    <property type="project" value="TreeGrafter"/>
</dbReference>
<dbReference type="STRING" id="454194.PYK22_01790"/>
<dbReference type="Gene3D" id="2.40.50.180">
    <property type="entry name" value="CheA-289, Domain 4"/>
    <property type="match status" value="1"/>
</dbReference>
<dbReference type="SMART" id="SM00260">
    <property type="entry name" value="CheW"/>
    <property type="match status" value="1"/>
</dbReference>
<dbReference type="Proteomes" id="UP000031518">
    <property type="component" value="Unassembled WGS sequence"/>
</dbReference>
<accession>A0A0B6WWW0</accession>
<dbReference type="Pfam" id="PF01584">
    <property type="entry name" value="CheW"/>
    <property type="match status" value="1"/>
</dbReference>
<feature type="domain" description="CheW-like" evidence="1">
    <location>
        <begin position="25"/>
        <end position="158"/>
    </location>
</feature>
<protein>
    <submittedName>
        <fullName evidence="2">Chemotaxis signal transduction protein</fullName>
    </submittedName>
</protein>
<dbReference type="Gene3D" id="2.30.30.40">
    <property type="entry name" value="SH3 Domains"/>
    <property type="match status" value="1"/>
</dbReference>
<keyword evidence="3" id="KW-1185">Reference proteome</keyword>
<dbReference type="OrthoDB" id="9790406at2"/>
<reference evidence="2 3" key="2">
    <citation type="submission" date="2015-01" db="EMBL/GenBank/DDBJ databases">
        <title>Complete genome sequence of Pyrinomonas methylaliphatogenes type strain K22T.</title>
        <authorList>
            <person name="Lee K.C.Y."/>
            <person name="Power J.F."/>
            <person name="Dunfield P.F."/>
            <person name="Morgan X.C."/>
            <person name="Huttenhower C."/>
            <person name="Stott M.B."/>
        </authorList>
    </citation>
    <scope>NUCLEOTIDE SEQUENCE [LARGE SCALE GENOMIC DNA]</scope>
    <source>
        <strain evidence="2 3">K22</strain>
    </source>
</reference>
<dbReference type="GO" id="GO:0006935">
    <property type="term" value="P:chemotaxis"/>
    <property type="evidence" value="ECO:0007669"/>
    <property type="project" value="InterPro"/>
</dbReference>
<dbReference type="InterPro" id="IPR036061">
    <property type="entry name" value="CheW-like_dom_sf"/>
</dbReference>
<evidence type="ECO:0000313" key="3">
    <source>
        <dbReference type="Proteomes" id="UP000031518"/>
    </source>
</evidence>
<evidence type="ECO:0000259" key="1">
    <source>
        <dbReference type="PROSITE" id="PS50851"/>
    </source>
</evidence>
<dbReference type="InterPro" id="IPR039315">
    <property type="entry name" value="CheW"/>
</dbReference>
<organism evidence="2 3">
    <name type="scientific">Pyrinomonas methylaliphatogenes</name>
    <dbReference type="NCBI Taxonomy" id="454194"/>
    <lineage>
        <taxon>Bacteria</taxon>
        <taxon>Pseudomonadati</taxon>
        <taxon>Acidobacteriota</taxon>
        <taxon>Blastocatellia</taxon>
        <taxon>Blastocatellales</taxon>
        <taxon>Pyrinomonadaceae</taxon>
        <taxon>Pyrinomonas</taxon>
    </lineage>
</organism>
<evidence type="ECO:0000313" key="2">
    <source>
        <dbReference type="EMBL" id="CDM65783.1"/>
    </source>
</evidence>
<dbReference type="GO" id="GO:0007165">
    <property type="term" value="P:signal transduction"/>
    <property type="evidence" value="ECO:0007669"/>
    <property type="project" value="InterPro"/>
</dbReference>
<sequence length="158" mass="17294">MSEDFDAIAILPRTLGLPGEIEAAKRELLIMRVGARLIGIFADEAWYIVRHKKLTPLPRAPRAVCGVVAIRGQMYTVIASHELLDLQGESDRRGFIVALRGDEQIALSVDAVEGVIEVRESELQVLATSPKLMRGAVEYGDQLIAILDTSRIFEAAIG</sequence>
<dbReference type="PANTHER" id="PTHR22617">
    <property type="entry name" value="CHEMOTAXIS SENSOR HISTIDINE KINASE-RELATED"/>
    <property type="match status" value="1"/>
</dbReference>
<reference evidence="2 3" key="1">
    <citation type="submission" date="2013-12" db="EMBL/GenBank/DDBJ databases">
        <authorList>
            <person name="Stott M."/>
        </authorList>
    </citation>
    <scope>NUCLEOTIDE SEQUENCE [LARGE SCALE GENOMIC DNA]</scope>
    <source>
        <strain evidence="2 3">K22</strain>
    </source>
</reference>
<dbReference type="RefSeq" id="WP_041976335.1">
    <property type="nucleotide sequence ID" value="NZ_CBXV010000006.1"/>
</dbReference>
<name>A0A0B6WWW0_9BACT</name>
<gene>
    <name evidence="2" type="ORF">PYK22_01790</name>
</gene>
<dbReference type="InterPro" id="IPR002545">
    <property type="entry name" value="CheW-lke_dom"/>
</dbReference>